<evidence type="ECO:0000313" key="1">
    <source>
        <dbReference type="EMBL" id="KAK4342768.1"/>
    </source>
</evidence>
<dbReference type="Proteomes" id="UP001291623">
    <property type="component" value="Unassembled WGS sequence"/>
</dbReference>
<dbReference type="EMBL" id="JAVYJV010000021">
    <property type="protein sequence ID" value="KAK4342768.1"/>
    <property type="molecule type" value="Genomic_DNA"/>
</dbReference>
<organism evidence="1 2">
    <name type="scientific">Anisodus tanguticus</name>
    <dbReference type="NCBI Taxonomy" id="243964"/>
    <lineage>
        <taxon>Eukaryota</taxon>
        <taxon>Viridiplantae</taxon>
        <taxon>Streptophyta</taxon>
        <taxon>Embryophyta</taxon>
        <taxon>Tracheophyta</taxon>
        <taxon>Spermatophyta</taxon>
        <taxon>Magnoliopsida</taxon>
        <taxon>eudicotyledons</taxon>
        <taxon>Gunneridae</taxon>
        <taxon>Pentapetalae</taxon>
        <taxon>asterids</taxon>
        <taxon>lamiids</taxon>
        <taxon>Solanales</taxon>
        <taxon>Solanaceae</taxon>
        <taxon>Solanoideae</taxon>
        <taxon>Hyoscyameae</taxon>
        <taxon>Anisodus</taxon>
    </lineage>
</organism>
<comment type="caution">
    <text evidence="1">The sequence shown here is derived from an EMBL/GenBank/DDBJ whole genome shotgun (WGS) entry which is preliminary data.</text>
</comment>
<sequence length="85" mass="10042">MDKGEAVCTFYSYSFLDFITNGSSKEVDDDMKWKVLPPMPKQDSHIDFACAIVNRSLVNVEELLRNTQYQKDDPRWKIFQFHFDT</sequence>
<name>A0AAE1R0S6_9SOLA</name>
<evidence type="ECO:0000313" key="2">
    <source>
        <dbReference type="Proteomes" id="UP001291623"/>
    </source>
</evidence>
<gene>
    <name evidence="1" type="ORF">RND71_038584</name>
</gene>
<proteinExistence type="predicted"/>
<reference evidence="1" key="1">
    <citation type="submission" date="2023-12" db="EMBL/GenBank/DDBJ databases">
        <title>Genome assembly of Anisodus tanguticus.</title>
        <authorList>
            <person name="Wang Y.-J."/>
        </authorList>
    </citation>
    <scope>NUCLEOTIDE SEQUENCE</scope>
    <source>
        <strain evidence="1">KB-2021</strain>
        <tissue evidence="1">Leaf</tissue>
    </source>
</reference>
<keyword evidence="2" id="KW-1185">Reference proteome</keyword>
<accession>A0AAE1R0S6</accession>
<protein>
    <submittedName>
        <fullName evidence="1">Uncharacterized protein</fullName>
    </submittedName>
</protein>
<dbReference type="AlphaFoldDB" id="A0AAE1R0S6"/>